<dbReference type="EMBL" id="HBUE01020701">
    <property type="protein sequence ID" value="CAG6452402.1"/>
    <property type="molecule type" value="Transcribed_RNA"/>
</dbReference>
<dbReference type="EMBL" id="HBUE01020705">
    <property type="protein sequence ID" value="CAG6452405.1"/>
    <property type="molecule type" value="Transcribed_RNA"/>
</dbReference>
<accession>A0A8D8A8H8</accession>
<proteinExistence type="predicted"/>
<sequence length="106" mass="10426">MTLGALGVLAVPGRAVIVAARVRRNLDLEGVDGAVVLEHGPAIAGFGLEGKGKVRDGELAAQFQVVVGGDGGGDLALVDCRGLGVVFAEVSGFGGYRAGGLVVLAG</sequence>
<name>A0A8D8A8H8_CULPI</name>
<organism evidence="1">
    <name type="scientific">Culex pipiens</name>
    <name type="common">House mosquito</name>
    <dbReference type="NCBI Taxonomy" id="7175"/>
    <lineage>
        <taxon>Eukaryota</taxon>
        <taxon>Metazoa</taxon>
        <taxon>Ecdysozoa</taxon>
        <taxon>Arthropoda</taxon>
        <taxon>Hexapoda</taxon>
        <taxon>Insecta</taxon>
        <taxon>Pterygota</taxon>
        <taxon>Neoptera</taxon>
        <taxon>Endopterygota</taxon>
        <taxon>Diptera</taxon>
        <taxon>Nematocera</taxon>
        <taxon>Culicoidea</taxon>
        <taxon>Culicidae</taxon>
        <taxon>Culicinae</taxon>
        <taxon>Culicini</taxon>
        <taxon>Culex</taxon>
        <taxon>Culex</taxon>
    </lineage>
</organism>
<reference evidence="1" key="1">
    <citation type="submission" date="2021-05" db="EMBL/GenBank/DDBJ databases">
        <authorList>
            <person name="Alioto T."/>
            <person name="Alioto T."/>
            <person name="Gomez Garrido J."/>
        </authorList>
    </citation>
    <scope>NUCLEOTIDE SEQUENCE</scope>
</reference>
<dbReference type="EMBL" id="HBUE01020706">
    <property type="protein sequence ID" value="CAG6452406.1"/>
    <property type="molecule type" value="Transcribed_RNA"/>
</dbReference>
<protein>
    <submittedName>
        <fullName evidence="1">(northern house mosquito) hypothetical protein</fullName>
    </submittedName>
</protein>
<dbReference type="EMBL" id="HBUE01020700">
    <property type="protein sequence ID" value="CAG6452401.1"/>
    <property type="molecule type" value="Transcribed_RNA"/>
</dbReference>
<dbReference type="EMBL" id="HBUE01020704">
    <property type="protein sequence ID" value="CAG6452404.1"/>
    <property type="molecule type" value="Transcribed_RNA"/>
</dbReference>
<dbReference type="EMBL" id="HBUE01020699">
    <property type="protein sequence ID" value="CAG6452400.1"/>
    <property type="molecule type" value="Transcribed_RNA"/>
</dbReference>
<evidence type="ECO:0000313" key="1">
    <source>
        <dbReference type="EMBL" id="CAG6452401.1"/>
    </source>
</evidence>
<dbReference type="AlphaFoldDB" id="A0A8D8A8H8"/>
<dbReference type="EMBL" id="HBUE01020703">
    <property type="protein sequence ID" value="CAG6452403.1"/>
    <property type="molecule type" value="Transcribed_RNA"/>
</dbReference>